<evidence type="ECO:0000259" key="6">
    <source>
        <dbReference type="Pfam" id="PF00669"/>
    </source>
</evidence>
<dbReference type="PRINTS" id="PR00207">
    <property type="entry name" value="FLAGELLIN"/>
</dbReference>
<dbReference type="GO" id="GO:0005576">
    <property type="term" value="C:extracellular region"/>
    <property type="evidence" value="ECO:0007669"/>
    <property type="project" value="UniProtKB-SubCell"/>
</dbReference>
<organism evidence="7">
    <name type="scientific">Arsenophonus endosymbiont of Trialeurodes vaporariorum</name>
    <dbReference type="NCBI Taxonomy" id="235567"/>
    <lineage>
        <taxon>Bacteria</taxon>
        <taxon>Pseudomonadati</taxon>
        <taxon>Pseudomonadota</taxon>
        <taxon>Gammaproteobacteria</taxon>
        <taxon>Enterobacterales</taxon>
        <taxon>Morganellaceae</taxon>
        <taxon>Arsenophonus</taxon>
    </lineage>
</organism>
<dbReference type="EMBL" id="UFQR01000005">
    <property type="protein sequence ID" value="SSW95490.1"/>
    <property type="molecule type" value="Genomic_DNA"/>
</dbReference>
<reference evidence="7" key="1">
    <citation type="submission" date="2018-04" db="EMBL/GenBank/DDBJ databases">
        <authorList>
            <person name="Go L.Y."/>
            <person name="Mitchell J.A."/>
        </authorList>
    </citation>
    <scope>NUCLEOTIDE SEQUENCE</scope>
    <source>
        <strain evidence="7">ARTV</strain>
    </source>
</reference>
<dbReference type="SUPFAM" id="SSF64518">
    <property type="entry name" value="Phase 1 flagellin"/>
    <property type="match status" value="1"/>
</dbReference>
<comment type="similarity">
    <text evidence="3">Belongs to the bacterial flagellin family.</text>
</comment>
<proteinExistence type="inferred from homology"/>
<name>A0A3B0M0I8_9GAMM</name>
<dbReference type="AlphaFoldDB" id="A0A3B0M0I8"/>
<evidence type="ECO:0000256" key="5">
    <source>
        <dbReference type="ARBA" id="ARBA00023143"/>
    </source>
</evidence>
<evidence type="ECO:0000256" key="3">
    <source>
        <dbReference type="ARBA" id="ARBA00005709"/>
    </source>
</evidence>
<dbReference type="Pfam" id="PF00669">
    <property type="entry name" value="Flagellin_N"/>
    <property type="match status" value="1"/>
</dbReference>
<dbReference type="GO" id="GO:0005198">
    <property type="term" value="F:structural molecule activity"/>
    <property type="evidence" value="ECO:0007669"/>
    <property type="project" value="InterPro"/>
</dbReference>
<evidence type="ECO:0000256" key="2">
    <source>
        <dbReference type="ARBA" id="ARBA00004613"/>
    </source>
</evidence>
<dbReference type="PANTHER" id="PTHR42792:SF2">
    <property type="entry name" value="FLAGELLIN"/>
    <property type="match status" value="1"/>
</dbReference>
<dbReference type="InterPro" id="IPR001492">
    <property type="entry name" value="Flagellin"/>
</dbReference>
<keyword evidence="4" id="KW-0964">Secreted</keyword>
<evidence type="ECO:0000256" key="4">
    <source>
        <dbReference type="ARBA" id="ARBA00022525"/>
    </source>
</evidence>
<sequence>MALVINTDMFALNAQKALNKTQNNLVTTIQCLATGLRINSVKDDATGMSIANGMTSNIMGMKQATRNANDGISLAQTAEESLSQVNDNLQAIRNLAVQASNGNNPKKDIDTLQNEVKQRIEEIGRIIKQAEFNGNKTLDTAGKILLQTGANYGEQIEVDVTATTIATLDIKDIDLNVFAAAASSGPAATMQYNSTAATVVGLQADLTFTGTPTGALTAANTKIATGGAGASGLAVGAELGTGYTLHQKLDNTTGAAVAGQYVLKTSAGDIYEAALAPSVNGQDRQVDITVGVKINTGHAGAVGTTLPTS</sequence>
<accession>A0A3B0M0I8</accession>
<comment type="subcellular location">
    <subcellularLocation>
        <location evidence="1">Bacterial flagellum</location>
    </subcellularLocation>
    <subcellularLocation>
        <location evidence="2">Secreted</location>
    </subcellularLocation>
</comment>
<evidence type="ECO:0000313" key="7">
    <source>
        <dbReference type="EMBL" id="SSW95490.1"/>
    </source>
</evidence>
<gene>
    <name evidence="7" type="primary">fliC_2</name>
    <name evidence="7" type="ORF">ARTV_1434</name>
</gene>
<protein>
    <submittedName>
        <fullName evidence="7">Flagellin</fullName>
    </submittedName>
</protein>
<keyword evidence="5" id="KW-0975">Bacterial flagellum</keyword>
<evidence type="ECO:0000256" key="1">
    <source>
        <dbReference type="ARBA" id="ARBA00004365"/>
    </source>
</evidence>
<keyword evidence="7" id="KW-0969">Cilium</keyword>
<dbReference type="PANTHER" id="PTHR42792">
    <property type="entry name" value="FLAGELLIN"/>
    <property type="match status" value="1"/>
</dbReference>
<feature type="domain" description="Flagellin N-terminal" evidence="6">
    <location>
        <begin position="5"/>
        <end position="140"/>
    </location>
</feature>
<keyword evidence="7" id="KW-0966">Cell projection</keyword>
<keyword evidence="7" id="KW-0282">Flagellum</keyword>
<dbReference type="InterPro" id="IPR001029">
    <property type="entry name" value="Flagellin_N"/>
</dbReference>
<dbReference type="GO" id="GO:0009288">
    <property type="term" value="C:bacterial-type flagellum"/>
    <property type="evidence" value="ECO:0007669"/>
    <property type="project" value="UniProtKB-SubCell"/>
</dbReference>
<dbReference type="Gene3D" id="1.20.1330.10">
    <property type="entry name" value="f41 fragment of flagellin, N-terminal domain"/>
    <property type="match status" value="1"/>
</dbReference>